<accession>A0ABZ0X3U6</accession>
<keyword evidence="1" id="KW-0812">Transmembrane</keyword>
<evidence type="ECO:0008006" key="4">
    <source>
        <dbReference type="Google" id="ProtNLM"/>
    </source>
</evidence>
<keyword evidence="3" id="KW-1185">Reference proteome</keyword>
<feature type="transmembrane region" description="Helical" evidence="1">
    <location>
        <begin position="20"/>
        <end position="39"/>
    </location>
</feature>
<feature type="transmembrane region" description="Helical" evidence="1">
    <location>
        <begin position="59"/>
        <end position="77"/>
    </location>
</feature>
<organism evidence="2 3">
    <name type="scientific">Kangiella aquimarina</name>
    <dbReference type="NCBI Taxonomy" id="261965"/>
    <lineage>
        <taxon>Bacteria</taxon>
        <taxon>Pseudomonadati</taxon>
        <taxon>Pseudomonadota</taxon>
        <taxon>Gammaproteobacteria</taxon>
        <taxon>Kangiellales</taxon>
        <taxon>Kangiellaceae</taxon>
        <taxon>Kangiella</taxon>
    </lineage>
</organism>
<proteinExistence type="predicted"/>
<keyword evidence="1" id="KW-0472">Membrane</keyword>
<keyword evidence="1" id="KW-1133">Transmembrane helix</keyword>
<reference evidence="2 3" key="1">
    <citation type="submission" date="2023-11" db="EMBL/GenBank/DDBJ databases">
        <title>MicrobeMod: A computational toolkit for identifying prokaryotic methylation and restriction-modification with nanopore sequencing.</title>
        <authorList>
            <person name="Crits-Christoph A."/>
            <person name="Kang S.C."/>
            <person name="Lee H."/>
            <person name="Ostrov N."/>
        </authorList>
    </citation>
    <scope>NUCLEOTIDE SEQUENCE [LARGE SCALE GENOMIC DNA]</scope>
    <source>
        <strain evidence="2 3">DSMZ 16071</strain>
    </source>
</reference>
<gene>
    <name evidence="2" type="ORF">SR900_11310</name>
</gene>
<dbReference type="RefSeq" id="WP_018625331.1">
    <property type="nucleotide sequence ID" value="NZ_CP140158.1"/>
</dbReference>
<feature type="transmembrane region" description="Helical" evidence="1">
    <location>
        <begin position="109"/>
        <end position="130"/>
    </location>
</feature>
<feature type="transmembrane region" description="Helical" evidence="1">
    <location>
        <begin position="142"/>
        <end position="165"/>
    </location>
</feature>
<evidence type="ECO:0000256" key="1">
    <source>
        <dbReference type="SAM" id="Phobius"/>
    </source>
</evidence>
<sequence length="281" mass="32616">MTKLNRPSEANISSNRIVKLALFLLLLQVSCFGAVWSLYDFDRSVFFLGLETMKKATGIFCAILFFWSCYCIFILFNPHTTKRTHQKPSEHHLVQHQFASKYGPLGKTIFAALGLFFAVFFPYAIYSILTGQTVDEFQPHEAILFSIIILILMVWIVGSTLKAAFYQYTVMIDKDAELIIHERSFLLWSKTNVYRFRDIQFVVSSDRKYINKYLAINVTYGSNNNKTPIYFLYLKPHGRKPILFQESKVWPKIKQKGKDLAKLMGCRTYTSPPGSFLRGYW</sequence>
<evidence type="ECO:0000313" key="2">
    <source>
        <dbReference type="EMBL" id="WQG85049.1"/>
    </source>
</evidence>
<dbReference type="Proteomes" id="UP001324185">
    <property type="component" value="Chromosome"/>
</dbReference>
<evidence type="ECO:0000313" key="3">
    <source>
        <dbReference type="Proteomes" id="UP001324185"/>
    </source>
</evidence>
<protein>
    <recommendedName>
        <fullName evidence="4">PH domain-containing protein</fullName>
    </recommendedName>
</protein>
<name>A0ABZ0X3U6_9GAMM</name>
<dbReference type="EMBL" id="CP140158">
    <property type="protein sequence ID" value="WQG85049.1"/>
    <property type="molecule type" value="Genomic_DNA"/>
</dbReference>